<dbReference type="GeneID" id="23861351"/>
<keyword evidence="2" id="KW-0472">Membrane</keyword>
<proteinExistence type="predicted"/>
<evidence type="ECO:0000256" key="2">
    <source>
        <dbReference type="SAM" id="Phobius"/>
    </source>
</evidence>
<keyword evidence="2" id="KW-1133">Transmembrane helix</keyword>
<dbReference type="Proteomes" id="UP000002316">
    <property type="component" value="Chromosome 5"/>
</dbReference>
<keyword evidence="2" id="KW-0812">Transmembrane</keyword>
<organism evidence="3 4">
    <name type="scientific">Trypanosoma brucei gambiense (strain MHOM/CI/86/DAL972)</name>
    <dbReference type="NCBI Taxonomy" id="679716"/>
    <lineage>
        <taxon>Eukaryota</taxon>
        <taxon>Discoba</taxon>
        <taxon>Euglenozoa</taxon>
        <taxon>Kinetoplastea</taxon>
        <taxon>Metakinetoplastina</taxon>
        <taxon>Trypanosomatida</taxon>
        <taxon>Trypanosomatidae</taxon>
        <taxon>Trypanosoma</taxon>
    </lineage>
</organism>
<sequence>MLYNNGNCQVEIMAKVKNEKEIIKKKKKKKGSLEKKKKNSQNETKRVRNTIKNNNSNKNNNNIKTIDFFFCMIKFKEKRNVRVEVFVCLYSSQFPSRVVYFGSRGNQSEHFKTHSFISFFFSSFSLFLFLFLSFFFF</sequence>
<evidence type="ECO:0000313" key="3">
    <source>
        <dbReference type="EMBL" id="CBH11214.1"/>
    </source>
</evidence>
<evidence type="ECO:0000313" key="4">
    <source>
        <dbReference type="Proteomes" id="UP000002316"/>
    </source>
</evidence>
<dbReference type="EMBL" id="FN554968">
    <property type="protein sequence ID" value="CBH11214.1"/>
    <property type="molecule type" value="Genomic_DNA"/>
</dbReference>
<gene>
    <name evidence="3" type="ORF">TbgDal_V3520</name>
</gene>
<evidence type="ECO:0000256" key="1">
    <source>
        <dbReference type="SAM" id="MobiDB-lite"/>
    </source>
</evidence>
<feature type="compositionally biased region" description="Basic residues" evidence="1">
    <location>
        <begin position="25"/>
        <end position="39"/>
    </location>
</feature>
<feature type="transmembrane region" description="Helical" evidence="2">
    <location>
        <begin position="116"/>
        <end position="136"/>
    </location>
</feature>
<accession>C9ZP86</accession>
<name>C9ZP86_TRYB9</name>
<reference evidence="4" key="1">
    <citation type="journal article" date="2010" name="PLoS Negl. Trop. Dis.">
        <title>The genome sequence of Trypanosoma brucei gambiense, causative agent of chronic human african trypanosomiasis.</title>
        <authorList>
            <person name="Jackson A.P."/>
            <person name="Sanders M."/>
            <person name="Berry A."/>
            <person name="McQuillan J."/>
            <person name="Aslett M.A."/>
            <person name="Quail M.A."/>
            <person name="Chukualim B."/>
            <person name="Capewell P."/>
            <person name="MacLeod A."/>
            <person name="Melville S.E."/>
            <person name="Gibson W."/>
            <person name="Barry J.D."/>
            <person name="Berriman M."/>
            <person name="Hertz-Fowler C."/>
        </authorList>
    </citation>
    <scope>NUCLEOTIDE SEQUENCE [LARGE SCALE GENOMIC DNA]</scope>
    <source>
        <strain evidence="4">MHOM/CI/86/DAL972</strain>
    </source>
</reference>
<dbReference type="AlphaFoldDB" id="C9ZP86"/>
<protein>
    <submittedName>
        <fullName evidence="3">Uncharacterized protein</fullName>
    </submittedName>
</protein>
<dbReference type="KEGG" id="tbg:TbgDal_V3520"/>
<feature type="region of interest" description="Disordered" evidence="1">
    <location>
        <begin position="25"/>
        <end position="58"/>
    </location>
</feature>
<dbReference type="RefSeq" id="XP_011773501.1">
    <property type="nucleotide sequence ID" value="XM_011775199.1"/>
</dbReference>